<accession>A0A098BG47</accession>
<dbReference type="PANTHER" id="PTHR43046">
    <property type="entry name" value="GDP-MANNOSE MANNOSYL HYDROLASE"/>
    <property type="match status" value="1"/>
</dbReference>
<dbReference type="InterPro" id="IPR020084">
    <property type="entry name" value="NUDIX_hydrolase_CS"/>
</dbReference>
<organism evidence="5 6">
    <name type="scientific">Rhodococcus ruber</name>
    <dbReference type="NCBI Taxonomy" id="1830"/>
    <lineage>
        <taxon>Bacteria</taxon>
        <taxon>Bacillati</taxon>
        <taxon>Actinomycetota</taxon>
        <taxon>Actinomycetes</taxon>
        <taxon>Mycobacteriales</taxon>
        <taxon>Nocardiaceae</taxon>
        <taxon>Rhodococcus</taxon>
    </lineage>
</organism>
<comment type="cofactor">
    <cofactor evidence="1">
        <name>Mg(2+)</name>
        <dbReference type="ChEBI" id="CHEBI:18420"/>
    </cofactor>
</comment>
<reference evidence="5 6" key="1">
    <citation type="journal article" date="2014" name="Genome Announc.">
        <title>Draft Genome Sequence of Propane- and Butane-Oxidizing Actinobacterium Rhodococcus ruber IEGM 231.</title>
        <authorList>
            <person name="Ivshina I.B."/>
            <person name="Kuyukina M.S."/>
            <person name="Krivoruchko A.V."/>
            <person name="Barbe V."/>
            <person name="Fischer C."/>
        </authorList>
    </citation>
    <scope>NUCLEOTIDE SEQUENCE [LARGE SCALE GENOMIC DNA]</scope>
</reference>
<evidence type="ECO:0000256" key="1">
    <source>
        <dbReference type="ARBA" id="ARBA00001946"/>
    </source>
</evidence>
<feature type="compositionally biased region" description="Basic and acidic residues" evidence="3">
    <location>
        <begin position="18"/>
        <end position="29"/>
    </location>
</feature>
<name>A0A098BG47_9NOCA</name>
<protein>
    <submittedName>
        <fullName evidence="5">Nudix superfamily hydrolase</fullName>
    </submittedName>
</protein>
<dbReference type="AlphaFoldDB" id="A0A098BG47"/>
<dbReference type="GO" id="GO:0016787">
    <property type="term" value="F:hydrolase activity"/>
    <property type="evidence" value="ECO:0007669"/>
    <property type="project" value="UniProtKB-KW"/>
</dbReference>
<sequence>MLLPSEDGGRPARGLRPGGREADAMRGDGDGWAVGPDGGRRWGRFGAAGLLLRAPLPDGTPAVLLQHRAAWSHQGGTWALPGGARDSDESPVVAAVREAEEETGIDPAAVSVRTERVTSGVDGGWTYTTVVADTPSPMETTLNGESTELRWVPEADVETMPLHSGFAAAWPDLRTRAVRMLLDTANVLGARPNGWWRDRPGATARLLAELAESVPRTVELPGGSFGWVSRIEAVLEGQARAAVIDDDRTLVHTAAGSGDDELAVLAKGTSAVLDQVLTVVVTADRGLRARLPGDVPTLAPSTVLDWL</sequence>
<dbReference type="InterPro" id="IPR015797">
    <property type="entry name" value="NUDIX_hydrolase-like_dom_sf"/>
</dbReference>
<keyword evidence="2 5" id="KW-0378">Hydrolase</keyword>
<evidence type="ECO:0000313" key="6">
    <source>
        <dbReference type="Proteomes" id="UP000042997"/>
    </source>
</evidence>
<evidence type="ECO:0000256" key="2">
    <source>
        <dbReference type="ARBA" id="ARBA00022801"/>
    </source>
</evidence>
<dbReference type="eggNOG" id="COG0494">
    <property type="taxonomic scope" value="Bacteria"/>
</dbReference>
<dbReference type="PROSITE" id="PS00893">
    <property type="entry name" value="NUDIX_BOX"/>
    <property type="match status" value="1"/>
</dbReference>
<proteinExistence type="predicted"/>
<evidence type="ECO:0000313" key="5">
    <source>
        <dbReference type="EMBL" id="CDZ87694.1"/>
    </source>
</evidence>
<dbReference type="Pfam" id="PF00293">
    <property type="entry name" value="NUDIX"/>
    <property type="match status" value="1"/>
</dbReference>
<dbReference type="PROSITE" id="PS51462">
    <property type="entry name" value="NUDIX"/>
    <property type="match status" value="1"/>
</dbReference>
<dbReference type="Proteomes" id="UP000042997">
    <property type="component" value="Unassembled WGS sequence"/>
</dbReference>
<evidence type="ECO:0000256" key="3">
    <source>
        <dbReference type="SAM" id="MobiDB-lite"/>
    </source>
</evidence>
<dbReference type="SUPFAM" id="SSF55811">
    <property type="entry name" value="Nudix"/>
    <property type="match status" value="1"/>
</dbReference>
<gene>
    <name evidence="5" type="ORF">RHRU231_330151</name>
</gene>
<feature type="domain" description="Nudix hydrolase" evidence="4">
    <location>
        <begin position="43"/>
        <end position="175"/>
    </location>
</feature>
<evidence type="ECO:0000259" key="4">
    <source>
        <dbReference type="PROSITE" id="PS51462"/>
    </source>
</evidence>
<dbReference type="InterPro" id="IPR000086">
    <property type="entry name" value="NUDIX_hydrolase_dom"/>
</dbReference>
<feature type="region of interest" description="Disordered" evidence="3">
    <location>
        <begin position="1"/>
        <end position="39"/>
    </location>
</feature>
<dbReference type="PANTHER" id="PTHR43046:SF2">
    <property type="entry name" value="8-OXO-DGTP DIPHOSPHATASE-RELATED"/>
    <property type="match status" value="1"/>
</dbReference>
<dbReference type="EMBL" id="CCSD01000043">
    <property type="protein sequence ID" value="CDZ87694.1"/>
    <property type="molecule type" value="Genomic_DNA"/>
</dbReference>
<dbReference type="CDD" id="cd18877">
    <property type="entry name" value="NUDIX_Hydrolase"/>
    <property type="match status" value="1"/>
</dbReference>
<dbReference type="Gene3D" id="3.90.79.10">
    <property type="entry name" value="Nucleoside Triphosphate Pyrophosphohydrolase"/>
    <property type="match status" value="1"/>
</dbReference>